<dbReference type="InterPro" id="IPR016024">
    <property type="entry name" value="ARM-type_fold"/>
</dbReference>
<dbReference type="PROSITE" id="PS50176">
    <property type="entry name" value="ARM_REPEAT"/>
    <property type="match status" value="1"/>
</dbReference>
<dbReference type="PANTHER" id="PTHR46464">
    <property type="entry name" value="ANK_REP_REGION DOMAIN-CONTAINING PROTEIN"/>
    <property type="match status" value="1"/>
</dbReference>
<dbReference type="SUPFAM" id="SSF48403">
    <property type="entry name" value="Ankyrin repeat"/>
    <property type="match status" value="1"/>
</dbReference>
<dbReference type="Proteomes" id="UP001176940">
    <property type="component" value="Unassembled WGS sequence"/>
</dbReference>
<evidence type="ECO:0000313" key="3">
    <source>
        <dbReference type="EMBL" id="CAJ0932542.1"/>
    </source>
</evidence>
<dbReference type="InterPro" id="IPR036770">
    <property type="entry name" value="Ankyrin_rpt-contain_sf"/>
</dbReference>
<dbReference type="Pfam" id="PF12796">
    <property type="entry name" value="Ank_2"/>
    <property type="match status" value="1"/>
</dbReference>
<protein>
    <recommendedName>
        <fullName evidence="5">Ankyrin and armadillo repeat-containing protein</fullName>
    </recommendedName>
</protein>
<dbReference type="PROSITE" id="PS50088">
    <property type="entry name" value="ANK_REPEAT"/>
    <property type="match status" value="1"/>
</dbReference>
<feature type="repeat" description="ANK" evidence="1">
    <location>
        <begin position="68"/>
        <end position="100"/>
    </location>
</feature>
<evidence type="ECO:0000256" key="1">
    <source>
        <dbReference type="PROSITE-ProRule" id="PRU00023"/>
    </source>
</evidence>
<evidence type="ECO:0000313" key="4">
    <source>
        <dbReference type="Proteomes" id="UP001176940"/>
    </source>
</evidence>
<dbReference type="PANTHER" id="PTHR46464:SF2">
    <property type="entry name" value="ANKYRIN AND ARMADILLO REPEAT-CONTAINING PROTEIN"/>
    <property type="match status" value="1"/>
</dbReference>
<name>A0ABN9L401_9NEOB</name>
<dbReference type="InterPro" id="IPR000225">
    <property type="entry name" value="Armadillo"/>
</dbReference>
<dbReference type="InterPro" id="IPR043379">
    <property type="entry name" value="ANKAR"/>
</dbReference>
<accession>A0ABN9L401</accession>
<evidence type="ECO:0000256" key="2">
    <source>
        <dbReference type="PROSITE-ProRule" id="PRU00259"/>
    </source>
</evidence>
<dbReference type="Gene3D" id="1.25.10.10">
    <property type="entry name" value="Leucine-rich Repeat Variant"/>
    <property type="match status" value="3"/>
</dbReference>
<dbReference type="SUPFAM" id="SSF48371">
    <property type="entry name" value="ARM repeat"/>
    <property type="match status" value="2"/>
</dbReference>
<gene>
    <name evidence="3" type="ORF">RIMI_LOCUS5138908</name>
</gene>
<dbReference type="Gene3D" id="1.25.40.20">
    <property type="entry name" value="Ankyrin repeat-containing domain"/>
    <property type="match status" value="1"/>
</dbReference>
<dbReference type="EMBL" id="CAUEEQ010008640">
    <property type="protein sequence ID" value="CAJ0932542.1"/>
    <property type="molecule type" value="Genomic_DNA"/>
</dbReference>
<evidence type="ECO:0008006" key="5">
    <source>
        <dbReference type="Google" id="ProtNLM"/>
    </source>
</evidence>
<organism evidence="3 4">
    <name type="scientific">Ranitomeya imitator</name>
    <name type="common">mimic poison frog</name>
    <dbReference type="NCBI Taxonomy" id="111125"/>
    <lineage>
        <taxon>Eukaryota</taxon>
        <taxon>Metazoa</taxon>
        <taxon>Chordata</taxon>
        <taxon>Craniata</taxon>
        <taxon>Vertebrata</taxon>
        <taxon>Euteleostomi</taxon>
        <taxon>Amphibia</taxon>
        <taxon>Batrachia</taxon>
        <taxon>Anura</taxon>
        <taxon>Neobatrachia</taxon>
        <taxon>Hyloidea</taxon>
        <taxon>Dendrobatidae</taxon>
        <taxon>Dendrobatinae</taxon>
        <taxon>Ranitomeya</taxon>
    </lineage>
</organism>
<keyword evidence="4" id="KW-1185">Reference proteome</keyword>
<reference evidence="3" key="1">
    <citation type="submission" date="2023-07" db="EMBL/GenBank/DDBJ databases">
        <authorList>
            <person name="Stuckert A."/>
        </authorList>
    </citation>
    <scope>NUCLEOTIDE SEQUENCE</scope>
</reference>
<sequence length="994" mass="106754">MDQDTTSRTAPTPAFVGADRRLSDMAAMNDSGWSPIHHAASKNHLLLAKRLLESSGYEHLEEKTNDDLQNTPLLLAVAGGSRPMVQLLVSHGADVSYVNTCRQGVIEISALFHHADLIKLFLSLHNMDLNVYKKLVALLDHNAEDVVKGACLVMLELTLQSEDQESMCHLNHLVDEGLVSNLVDLLKKNFAEDVKMQILNLFKCILQHKNVRRKMLEVDGFKILVSLIFDEYKLLLPGVMSCIYELVADKDFAEDVSKTVIPVLIKLLSSLQQENQEDVLKSTLKVLDLMAAGSVMCRDSIGKEAGLLGILVKLFKVCQVLALLTVWSGAIGSIAEGNRNNQDIFLNENIGSCLHQMLKSHKRDVQMSAVKTLYRLVEENPQAQKKVIESNNFSPLVHLLRRSKSQFTQEAIAKTLWSLSGQDTETRRMVAARIGIPLLVEFLSSPSYILNLIGTRGLRVLIQGAYDLRNAVMSANGARQLVRLLRSPREDVVLGAIQALRHICLGVGGYPMRSTVVYILADTMSLLVTCRSEMLKSPQLSPIIFAGHSENLELIGKGSGFSYSHVLLLLRSSEEAVRLTAGEALATFAFNSTNQQREITQNGRLMWSDFALFLESADQNHRAMAAFQLVVLAPIIPDKDPSYTCAVGIQTLVELLETPGSYDTLALAVDCLARLSHTRAGGSVLTPVVSSGVLTPVVGGGVLSPVIDGNVLTPVVSNNVLTSVVGGRGLTPVVGGSIVTAVVSNCVLTAIVGSIVLIPVEGSGIVLPPVEGSGIVLSPVEGSSIVLTPVEGSSIVLTPVGGGGIVLTPVGGGDIVLTPVGGGGIVLIPARGNGSIVLIPARGGGSIVLTPVGGDGIVLIPARGGGSIVLIPARDSGSIVMIPARGGGSIVLTPVGGLSAALVSIDIVNLLCPLLSIPSQQVKGSASIALSFLSFNPLAERQLLQRCRREPELMKVLVHYNKKRRWSESFLERWRHIRELTLPPIRYTLSCHCQ</sequence>
<dbReference type="InterPro" id="IPR002110">
    <property type="entry name" value="Ankyrin_rpt"/>
</dbReference>
<dbReference type="SMART" id="SM00185">
    <property type="entry name" value="ARM"/>
    <property type="match status" value="5"/>
</dbReference>
<feature type="repeat" description="ARM" evidence="2">
    <location>
        <begin position="476"/>
        <end position="503"/>
    </location>
</feature>
<dbReference type="SMART" id="SM00248">
    <property type="entry name" value="ANK"/>
    <property type="match status" value="2"/>
</dbReference>
<dbReference type="PROSITE" id="PS50297">
    <property type="entry name" value="ANK_REP_REGION"/>
    <property type="match status" value="1"/>
</dbReference>
<keyword evidence="1" id="KW-0040">ANK repeat</keyword>
<proteinExistence type="predicted"/>
<dbReference type="InterPro" id="IPR011989">
    <property type="entry name" value="ARM-like"/>
</dbReference>
<comment type="caution">
    <text evidence="3">The sequence shown here is derived from an EMBL/GenBank/DDBJ whole genome shotgun (WGS) entry which is preliminary data.</text>
</comment>